<evidence type="ECO:0000256" key="1">
    <source>
        <dbReference type="ARBA" id="ARBA00010692"/>
    </source>
</evidence>
<dbReference type="RefSeq" id="WP_092496914.1">
    <property type="nucleotide sequence ID" value="NZ_FOFG01000008.1"/>
</dbReference>
<dbReference type="AlphaFoldDB" id="A0A1H9JJX4"/>
<comment type="similarity">
    <text evidence="1 2">Belongs to the BioY family.</text>
</comment>
<keyword evidence="2" id="KW-1003">Cell membrane</keyword>
<dbReference type="PANTHER" id="PTHR34295">
    <property type="entry name" value="BIOTIN TRANSPORTER BIOY"/>
    <property type="match status" value="1"/>
</dbReference>
<evidence type="ECO:0000313" key="5">
    <source>
        <dbReference type="Proteomes" id="UP000199647"/>
    </source>
</evidence>
<evidence type="ECO:0000313" key="4">
    <source>
        <dbReference type="EMBL" id="SEQ87048.1"/>
    </source>
</evidence>
<keyword evidence="5" id="KW-1185">Reference proteome</keyword>
<dbReference type="PANTHER" id="PTHR34295:SF1">
    <property type="entry name" value="BIOTIN TRANSPORTER BIOY"/>
    <property type="match status" value="1"/>
</dbReference>
<gene>
    <name evidence="4" type="ORF">SAMN05216548_108152</name>
</gene>
<dbReference type="Gene3D" id="1.10.1760.20">
    <property type="match status" value="1"/>
</dbReference>
<name>A0A1H9JJX4_9HYPH</name>
<dbReference type="GO" id="GO:0015225">
    <property type="term" value="F:biotin transmembrane transporter activity"/>
    <property type="evidence" value="ECO:0007669"/>
    <property type="project" value="UniProtKB-UniRule"/>
</dbReference>
<feature type="transmembrane region" description="Helical" evidence="3">
    <location>
        <begin position="164"/>
        <end position="190"/>
    </location>
</feature>
<feature type="transmembrane region" description="Helical" evidence="3">
    <location>
        <begin position="23"/>
        <end position="41"/>
    </location>
</feature>
<protein>
    <recommendedName>
        <fullName evidence="2">Biotin transporter</fullName>
    </recommendedName>
</protein>
<feature type="transmembrane region" description="Helical" evidence="3">
    <location>
        <begin position="98"/>
        <end position="123"/>
    </location>
</feature>
<proteinExistence type="inferred from homology"/>
<feature type="transmembrane region" description="Helical" evidence="3">
    <location>
        <begin position="47"/>
        <end position="66"/>
    </location>
</feature>
<feature type="transmembrane region" description="Helical" evidence="3">
    <location>
        <begin position="73"/>
        <end position="92"/>
    </location>
</feature>
<dbReference type="GO" id="GO:0005886">
    <property type="term" value="C:plasma membrane"/>
    <property type="evidence" value="ECO:0007669"/>
    <property type="project" value="UniProtKB-SubCell"/>
</dbReference>
<keyword evidence="3" id="KW-1133">Transmembrane helix</keyword>
<organism evidence="4 5">
    <name type="scientific">Faunimonas pinastri</name>
    <dbReference type="NCBI Taxonomy" id="1855383"/>
    <lineage>
        <taxon>Bacteria</taxon>
        <taxon>Pseudomonadati</taxon>
        <taxon>Pseudomonadota</taxon>
        <taxon>Alphaproteobacteria</taxon>
        <taxon>Hyphomicrobiales</taxon>
        <taxon>Afifellaceae</taxon>
        <taxon>Faunimonas</taxon>
    </lineage>
</organism>
<feature type="transmembrane region" description="Helical" evidence="3">
    <location>
        <begin position="135"/>
        <end position="158"/>
    </location>
</feature>
<sequence>MNAVAYTGALVSRVLPASRNQRLAMSAGFALLGSLVLTIAAKTVVPFVPVPMTLGSLAVVAIAAAYGSRLGVATMLLYLAEGAIGLPVFAGTPEKGLGLMYMAGPTGGYLVGYLLATALVGFLAERGFDRNPLKLFGAMLAGDILIFAFGAIWLGTLLGWDKPIMAFGVTPFLFGDLVKMALAACIFPAVRNLIRR</sequence>
<keyword evidence="3" id="KW-0812">Transmembrane</keyword>
<dbReference type="OrthoDB" id="9803495at2"/>
<dbReference type="Pfam" id="PF02632">
    <property type="entry name" value="BioY"/>
    <property type="match status" value="1"/>
</dbReference>
<accession>A0A1H9JJX4</accession>
<evidence type="ECO:0000256" key="3">
    <source>
        <dbReference type="SAM" id="Phobius"/>
    </source>
</evidence>
<dbReference type="Proteomes" id="UP000199647">
    <property type="component" value="Unassembled WGS sequence"/>
</dbReference>
<evidence type="ECO:0000256" key="2">
    <source>
        <dbReference type="PIRNR" id="PIRNR016661"/>
    </source>
</evidence>
<keyword evidence="2 3" id="KW-0472">Membrane</keyword>
<keyword evidence="2" id="KW-0813">Transport</keyword>
<dbReference type="InterPro" id="IPR003784">
    <property type="entry name" value="BioY"/>
</dbReference>
<comment type="subcellular location">
    <subcellularLocation>
        <location evidence="2">Cell membrane</location>
        <topology evidence="2">Multi-pass membrane protein</topology>
    </subcellularLocation>
</comment>
<dbReference type="PIRSF" id="PIRSF016661">
    <property type="entry name" value="BioY"/>
    <property type="match status" value="1"/>
</dbReference>
<dbReference type="EMBL" id="FOFG01000008">
    <property type="protein sequence ID" value="SEQ87048.1"/>
    <property type="molecule type" value="Genomic_DNA"/>
</dbReference>
<reference evidence="4 5" key="1">
    <citation type="submission" date="2016-10" db="EMBL/GenBank/DDBJ databases">
        <authorList>
            <person name="de Groot N.N."/>
        </authorList>
    </citation>
    <scope>NUCLEOTIDE SEQUENCE [LARGE SCALE GENOMIC DNA]</scope>
    <source>
        <strain evidence="4 5">A52C2</strain>
    </source>
</reference>
<dbReference type="STRING" id="1855383.SAMN05216548_108152"/>